<dbReference type="AlphaFoldDB" id="A0A1D2JF09"/>
<gene>
    <name evidence="2" type="ORF">ACO22_03758</name>
</gene>
<protein>
    <submittedName>
        <fullName evidence="2">Uncharacterized protein</fullName>
    </submittedName>
</protein>
<feature type="compositionally biased region" description="Acidic residues" evidence="1">
    <location>
        <begin position="286"/>
        <end position="300"/>
    </location>
</feature>
<dbReference type="EMBL" id="LZYO01000135">
    <property type="protein sequence ID" value="ODH29331.1"/>
    <property type="molecule type" value="Genomic_DNA"/>
</dbReference>
<feature type="compositionally biased region" description="Polar residues" evidence="1">
    <location>
        <begin position="92"/>
        <end position="106"/>
    </location>
</feature>
<dbReference type="VEuPathDB" id="FungiDB:PABG_00971"/>
<dbReference type="VEuPathDB" id="FungiDB:PADG_03444"/>
<feature type="compositionally biased region" description="Basic residues" evidence="1">
    <location>
        <begin position="249"/>
        <end position="271"/>
    </location>
</feature>
<evidence type="ECO:0000256" key="1">
    <source>
        <dbReference type="SAM" id="MobiDB-lite"/>
    </source>
</evidence>
<proteinExistence type="predicted"/>
<sequence>MPHKHKRRQRDDEYETLNRTNLGNNLHSNQCLLIYSDNFDLPPTKIAKPLPAFISNGDSKETSNKRRQSKKSVQNPFIDDTPKAFMRMMQQFQKATSSSAPRTPSWQEDGGTKSNRQRKRGGEREVGARIANTTTSSQSQPASSSYSIPKILPGERMSDFAARVDQALPLSGISKKSGTSSISKDPALKNLREQRQTKHERRLLRLQREWRAEEARIREREEAEREEREAEQDEVNEQWKAWEEEAGLTKKKKKAAAKTRKNKKNNTRKGKAGLLDGNASDRDTEGNDNEGDDDNDDDDDPWAKLNRKAKAMQPVNPFEVVQAPPAQLTKPKEKFKMRGVGGAVVNVANVPAAAGSLRAREELAEHRQSIVDEYRKMIATKRGYSQLRNDGPLSISPRPKRELLLDDRFV</sequence>
<feature type="region of interest" description="Disordered" evidence="1">
    <location>
        <begin position="49"/>
        <end position="80"/>
    </location>
</feature>
<feature type="compositionally biased region" description="Basic and acidic residues" evidence="1">
    <location>
        <begin position="206"/>
        <end position="228"/>
    </location>
</feature>
<organism evidence="2 3">
    <name type="scientific">Paracoccidioides brasiliensis</name>
    <dbReference type="NCBI Taxonomy" id="121759"/>
    <lineage>
        <taxon>Eukaryota</taxon>
        <taxon>Fungi</taxon>
        <taxon>Dikarya</taxon>
        <taxon>Ascomycota</taxon>
        <taxon>Pezizomycotina</taxon>
        <taxon>Eurotiomycetes</taxon>
        <taxon>Eurotiomycetidae</taxon>
        <taxon>Onygenales</taxon>
        <taxon>Ajellomycetaceae</taxon>
        <taxon>Paracoccidioides</taxon>
    </lineage>
</organism>
<reference evidence="2 3" key="1">
    <citation type="submission" date="2016-06" db="EMBL/GenBank/DDBJ databases">
        <authorList>
            <person name="Kjaerup R.B."/>
            <person name="Dalgaard T.S."/>
            <person name="Juul-Madsen H.R."/>
        </authorList>
    </citation>
    <scope>NUCLEOTIDE SEQUENCE [LARGE SCALE GENOMIC DNA]</scope>
    <source>
        <strain evidence="2 3">Pb300</strain>
    </source>
</reference>
<comment type="caution">
    <text evidence="2">The sequence shown here is derived from an EMBL/GenBank/DDBJ whole genome shotgun (WGS) entry which is preliminary data.</text>
</comment>
<feature type="compositionally biased region" description="Basic and acidic residues" evidence="1">
    <location>
        <begin position="186"/>
        <end position="197"/>
    </location>
</feature>
<dbReference type="PANTHER" id="PTHR40644:SF1">
    <property type="entry name" value="UPF0653 PROTEIN C607.02C"/>
    <property type="match status" value="1"/>
</dbReference>
<feature type="region of interest" description="Disordered" evidence="1">
    <location>
        <begin position="92"/>
        <end position="150"/>
    </location>
</feature>
<name>A0A1D2JF09_PARBR</name>
<dbReference type="PANTHER" id="PTHR40644">
    <property type="entry name" value="UPF0653 PROTEIN C607.02C"/>
    <property type="match status" value="1"/>
</dbReference>
<evidence type="ECO:0000313" key="3">
    <source>
        <dbReference type="Proteomes" id="UP000242814"/>
    </source>
</evidence>
<feature type="region of interest" description="Disordered" evidence="1">
    <location>
        <begin position="172"/>
        <end position="319"/>
    </location>
</feature>
<dbReference type="Proteomes" id="UP000242814">
    <property type="component" value="Unassembled WGS sequence"/>
</dbReference>
<accession>A0A1D2JF09</accession>
<feature type="compositionally biased region" description="Low complexity" evidence="1">
    <location>
        <begin position="172"/>
        <end position="184"/>
    </location>
</feature>
<evidence type="ECO:0000313" key="2">
    <source>
        <dbReference type="EMBL" id="ODH29331.1"/>
    </source>
</evidence>
<feature type="compositionally biased region" description="Low complexity" evidence="1">
    <location>
        <begin position="133"/>
        <end position="147"/>
    </location>
</feature>